<organism evidence="13 14">
    <name type="scientific">Prochlorococcus marinus (strain AS9601)</name>
    <dbReference type="NCBI Taxonomy" id="146891"/>
    <lineage>
        <taxon>Bacteria</taxon>
        <taxon>Bacillati</taxon>
        <taxon>Cyanobacteriota</taxon>
        <taxon>Cyanophyceae</taxon>
        <taxon>Synechococcales</taxon>
        <taxon>Prochlorococcaceae</taxon>
        <taxon>Prochlorococcus</taxon>
    </lineage>
</organism>
<evidence type="ECO:0000256" key="2">
    <source>
        <dbReference type="ARBA" id="ARBA00004950"/>
    </source>
</evidence>
<comment type="cofactor">
    <cofactor evidence="1">
        <name>FAD</name>
        <dbReference type="ChEBI" id="CHEBI:57692"/>
    </cofactor>
</comment>
<dbReference type="FunFam" id="3.90.700.10:FF:000002">
    <property type="entry name" value="L-aspartate oxidase"/>
    <property type="match status" value="1"/>
</dbReference>
<dbReference type="KEGG" id="pmb:A9601_12591"/>
<evidence type="ECO:0000256" key="10">
    <source>
        <dbReference type="PIRSR" id="PIRSR000171-1"/>
    </source>
</evidence>
<dbReference type="STRING" id="146891.A9601_12591"/>
<accession>A2BRY2</accession>
<dbReference type="SUPFAM" id="SSF46977">
    <property type="entry name" value="Succinate dehydrogenase/fumarate reductase flavoprotein C-terminal domain"/>
    <property type="match status" value="1"/>
</dbReference>
<dbReference type="GO" id="GO:0044281">
    <property type="term" value="P:small molecule metabolic process"/>
    <property type="evidence" value="ECO:0007669"/>
    <property type="project" value="UniProtKB-ARBA"/>
</dbReference>
<dbReference type="SUPFAM" id="SSF56425">
    <property type="entry name" value="Succinate dehydrogenase/fumarate reductase flavoprotein, catalytic domain"/>
    <property type="match status" value="1"/>
</dbReference>
<feature type="active site" description="Proton acceptor" evidence="10">
    <location>
        <position position="287"/>
    </location>
</feature>
<dbReference type="InterPro" id="IPR037099">
    <property type="entry name" value="Fum_R/Succ_DH_flav-like_C_sf"/>
</dbReference>
<dbReference type="Gene3D" id="1.20.58.100">
    <property type="entry name" value="Fumarate reductase/succinate dehydrogenase flavoprotein-like, C-terminal domain"/>
    <property type="match status" value="1"/>
</dbReference>
<evidence type="ECO:0000256" key="1">
    <source>
        <dbReference type="ARBA" id="ARBA00001974"/>
    </source>
</evidence>
<proteinExistence type="inferred from homology"/>
<evidence type="ECO:0000256" key="9">
    <source>
        <dbReference type="ARBA" id="ARBA00048305"/>
    </source>
</evidence>
<dbReference type="EC" id="1.4.3.16" evidence="4"/>
<sequence length="584" mass="64958">MPVKEHLTHISNVLVIGCGGAGLRSAIEIKKSGLNVCILGKRPKTDAHTVLAAGGINAALGNLDKEDTWEQHFVDTYLEGYGIGDPLKVEIMAKESPFLVKEIDKWGANFAKLKNGELDQRFFGAHKYRRTCYSGDFTGLSILKTLLKKSDDLKIPIYDNQYVTELLIRENTCFGAMSFNLSTSERTVHLADAVILCTGGHTRLWKKSSSRKNENTGDGYYLSLKGGCELIDMEMVQFHPSGMVLPEEIEGTLVTEAVRGEGGKLLNNKGERFMKEYDPKRMELSTRDRVAIANYTEIIEGRGTKNGGVFLDISHKSKEFIVEKLPSIYRQFLETQMLDISKSPMEVAPTAHYSMGGILVNPENLSTSVEGLFAAGEVAGGLHGANRLGGNSLAEIIIFGRRAGIAASKYSKNKDHQMRSNKAIAIAHENINKFIKNGNELVGPLQNELRLIMWKYCGVIKNETLLLEGLSKIESIKRKLSDVDVRIDQYNCEDLALIFDLQSSLLSAKASIVSALQRNESRGAHQRSDFPLLDPSFQFNCAVRLDDDNNLKIYKVPIKELNNQQKTIVANAKREEDIRNKLLE</sequence>
<reference evidence="13 14" key="1">
    <citation type="journal article" date="2007" name="PLoS Genet.">
        <title>Patterns and implications of gene gain and loss in the evolution of Prochlorococcus.</title>
        <authorList>
            <person name="Kettler G.C."/>
            <person name="Martiny A.C."/>
            <person name="Huang K."/>
            <person name="Zucker J."/>
            <person name="Coleman M.L."/>
            <person name="Rodrigue S."/>
            <person name="Chen F."/>
            <person name="Lapidus A."/>
            <person name="Ferriera S."/>
            <person name="Johnson J."/>
            <person name="Steglich C."/>
            <person name="Church G.M."/>
            <person name="Richardson P."/>
            <person name="Chisholm S.W."/>
        </authorList>
    </citation>
    <scope>NUCLEOTIDE SEQUENCE [LARGE SCALE GENOMIC DNA]</scope>
    <source>
        <strain evidence="13 14">AS9601</strain>
    </source>
</reference>
<evidence type="ECO:0000256" key="3">
    <source>
        <dbReference type="ARBA" id="ARBA00008562"/>
    </source>
</evidence>
<dbReference type="PIRSF" id="PIRSF000171">
    <property type="entry name" value="SDHA_APRA_LASPO"/>
    <property type="match status" value="1"/>
</dbReference>
<dbReference type="InterPro" id="IPR015939">
    <property type="entry name" value="Fum_Rdtase/Succ_DH_flav-like_C"/>
</dbReference>
<dbReference type="PRINTS" id="PR00368">
    <property type="entry name" value="FADPNR"/>
</dbReference>
<dbReference type="PANTHER" id="PTHR11632:SF51">
    <property type="entry name" value="SUCCINATE DEHYDROGENASE [UBIQUINONE] FLAVOPROTEIN SUBUNIT, MITOCHONDRIAL"/>
    <property type="match status" value="1"/>
</dbReference>
<dbReference type="SUPFAM" id="SSF51905">
    <property type="entry name" value="FAD/NAD(P)-binding domain"/>
    <property type="match status" value="1"/>
</dbReference>
<evidence type="ECO:0000256" key="4">
    <source>
        <dbReference type="ARBA" id="ARBA00012173"/>
    </source>
</evidence>
<protein>
    <recommendedName>
        <fullName evidence="5">L-aspartate oxidase</fullName>
        <ecNumber evidence="4">1.4.3.16</ecNumber>
    </recommendedName>
    <alternativeName>
        <fullName evidence="8">Quinolinate synthase B</fullName>
    </alternativeName>
</protein>
<evidence type="ECO:0000256" key="5">
    <source>
        <dbReference type="ARBA" id="ARBA00021901"/>
    </source>
</evidence>
<dbReference type="AlphaFoldDB" id="A2BRY2"/>
<name>A2BRY2_PROMS</name>
<dbReference type="EMBL" id="CP000551">
    <property type="protein sequence ID" value="ABM70543.1"/>
    <property type="molecule type" value="Genomic_DNA"/>
</dbReference>
<comment type="pathway">
    <text evidence="2">Cofactor biosynthesis; NAD(+) biosynthesis; iminoaspartate from L-aspartate (oxidase route): step 1/1.</text>
</comment>
<dbReference type="PANTHER" id="PTHR11632">
    <property type="entry name" value="SUCCINATE DEHYDROGENASE 2 FLAVOPROTEIN SUBUNIT"/>
    <property type="match status" value="1"/>
</dbReference>
<dbReference type="Pfam" id="PF00890">
    <property type="entry name" value="FAD_binding_2"/>
    <property type="match status" value="1"/>
</dbReference>
<dbReference type="HOGENOM" id="CLU_014312_8_1_3"/>
<evidence type="ECO:0000259" key="11">
    <source>
        <dbReference type="Pfam" id="PF00890"/>
    </source>
</evidence>
<evidence type="ECO:0000256" key="6">
    <source>
        <dbReference type="ARBA" id="ARBA00022630"/>
    </source>
</evidence>
<comment type="catalytic activity">
    <reaction evidence="9">
        <text>L-aspartate + O2 = iminosuccinate + H2O2</text>
        <dbReference type="Rhea" id="RHEA:25876"/>
        <dbReference type="ChEBI" id="CHEBI:15379"/>
        <dbReference type="ChEBI" id="CHEBI:16240"/>
        <dbReference type="ChEBI" id="CHEBI:29991"/>
        <dbReference type="ChEBI" id="CHEBI:77875"/>
        <dbReference type="EC" id="1.4.3.16"/>
    </reaction>
    <physiologicalReaction direction="left-to-right" evidence="9">
        <dbReference type="Rhea" id="RHEA:25877"/>
    </physiologicalReaction>
</comment>
<dbReference type="InterPro" id="IPR030664">
    <property type="entry name" value="SdhA/FrdA/AprA"/>
</dbReference>
<dbReference type="InterPro" id="IPR003953">
    <property type="entry name" value="FAD-dep_OxRdtase_2_FAD-bd"/>
</dbReference>
<dbReference type="GO" id="GO:0008734">
    <property type="term" value="F:L-aspartate oxidase activity"/>
    <property type="evidence" value="ECO:0007669"/>
    <property type="project" value="UniProtKB-EC"/>
</dbReference>
<dbReference type="PROSITE" id="PS51257">
    <property type="entry name" value="PROKAR_LIPOPROTEIN"/>
    <property type="match status" value="1"/>
</dbReference>
<dbReference type="GO" id="GO:0033765">
    <property type="term" value="F:steroid dehydrogenase activity, acting on the CH-CH group of donors"/>
    <property type="evidence" value="ECO:0007669"/>
    <property type="project" value="UniProtKB-ARBA"/>
</dbReference>
<dbReference type="InterPro" id="IPR036188">
    <property type="entry name" value="FAD/NAD-bd_sf"/>
</dbReference>
<evidence type="ECO:0000256" key="7">
    <source>
        <dbReference type="ARBA" id="ARBA00023002"/>
    </source>
</evidence>
<dbReference type="Gene3D" id="3.50.50.60">
    <property type="entry name" value="FAD/NAD(P)-binding domain"/>
    <property type="match status" value="1"/>
</dbReference>
<evidence type="ECO:0000313" key="14">
    <source>
        <dbReference type="Proteomes" id="UP000002590"/>
    </source>
</evidence>
<comment type="similarity">
    <text evidence="3">Belongs to the FAD-dependent oxidoreductase 2 family. NadB subfamily.</text>
</comment>
<keyword evidence="6" id="KW-0285">Flavoprotein</keyword>
<dbReference type="Pfam" id="PF02910">
    <property type="entry name" value="Succ_DH_flav_C"/>
    <property type="match status" value="1"/>
</dbReference>
<feature type="domain" description="Fumarate reductase/succinate dehydrogenase flavoprotein-like C-terminal" evidence="12">
    <location>
        <begin position="447"/>
        <end position="552"/>
    </location>
</feature>
<dbReference type="InterPro" id="IPR027477">
    <property type="entry name" value="Succ_DH/fumarate_Rdtase_cat_sf"/>
</dbReference>
<evidence type="ECO:0000256" key="8">
    <source>
        <dbReference type="ARBA" id="ARBA00030386"/>
    </source>
</evidence>
<dbReference type="RefSeq" id="WP_011818687.1">
    <property type="nucleotide sequence ID" value="NC_008816.1"/>
</dbReference>
<keyword evidence="7 13" id="KW-0560">Oxidoreductase</keyword>
<evidence type="ECO:0000313" key="13">
    <source>
        <dbReference type="EMBL" id="ABM70543.1"/>
    </source>
</evidence>
<dbReference type="Gene3D" id="3.90.700.10">
    <property type="entry name" value="Succinate dehydrogenase/fumarate reductase flavoprotein, catalytic domain"/>
    <property type="match status" value="1"/>
</dbReference>
<dbReference type="eggNOG" id="COG1053">
    <property type="taxonomic scope" value="Bacteria"/>
</dbReference>
<gene>
    <name evidence="13" type="primary">sdhA</name>
    <name evidence="13" type="ordered locus">A9601_12591</name>
</gene>
<dbReference type="Proteomes" id="UP000002590">
    <property type="component" value="Chromosome"/>
</dbReference>
<evidence type="ECO:0000259" key="12">
    <source>
        <dbReference type="Pfam" id="PF02910"/>
    </source>
</evidence>
<feature type="domain" description="FAD-dependent oxidoreductase 2 FAD-binding" evidence="11">
    <location>
        <begin position="13"/>
        <end position="393"/>
    </location>
</feature>